<proteinExistence type="predicted"/>
<dbReference type="PANTHER" id="PTHR22576">
    <property type="entry name" value="MUCOSA ASSOCIATED LYMPHOID TISSUE LYMPHOMA TRANSLOCATION PROTEIN 1/PARACASPASE"/>
    <property type="match status" value="1"/>
</dbReference>
<dbReference type="Pfam" id="PF13432">
    <property type="entry name" value="TPR_16"/>
    <property type="match status" value="2"/>
</dbReference>
<dbReference type="InterPro" id="IPR052039">
    <property type="entry name" value="Caspase-related_regulators"/>
</dbReference>
<evidence type="ECO:0000259" key="4">
    <source>
        <dbReference type="PROSITE" id="PS50208"/>
    </source>
</evidence>
<dbReference type="InterPro" id="IPR019734">
    <property type="entry name" value="TPR_rpt"/>
</dbReference>
<dbReference type="SUPFAM" id="SSF48452">
    <property type="entry name" value="TPR-like"/>
    <property type="match status" value="2"/>
</dbReference>
<dbReference type="EMBL" id="JBGBZJ010000003">
    <property type="protein sequence ID" value="MEY9459107.1"/>
    <property type="molecule type" value="Genomic_DNA"/>
</dbReference>
<keyword evidence="3" id="KW-0732">Signal</keyword>
<dbReference type="Gene3D" id="3.40.50.1460">
    <property type="match status" value="1"/>
</dbReference>
<dbReference type="PANTHER" id="PTHR22576:SF37">
    <property type="entry name" value="MUCOSA-ASSOCIATED LYMPHOID TISSUE LYMPHOMA TRANSLOCATION PROTEIN 1"/>
    <property type="match status" value="1"/>
</dbReference>
<dbReference type="Pfam" id="PF13181">
    <property type="entry name" value="TPR_8"/>
    <property type="match status" value="1"/>
</dbReference>
<protein>
    <submittedName>
        <fullName evidence="5">Tetratricopeptide (TPR) repeat protein</fullName>
    </submittedName>
</protein>
<sequence>MRRLLVALSLLAVTLWSAPAVAQARSQLGPLCTTDTTPADKMIDACNKIIALKVFRGEQLATIHFWRAVGWNKKGDYAKVITDATEAIRLQPSQAAYNLRGSAYYDKGDYDIAIADFDDALKLGPPSGIIFHNRGNAWRGKHDYAKAIADYDMSIKADPKSAFSFQNRGISKQALGDLDDALADINQAIRLDPSLPQPLFNRTAIWRAKGDLDRAIADGSEAIRLARDKPPANIMTPPNSVLISGYTHRALAYEAKGDYASAREDYKAALAVVASDAGSKANQATAKVRLSLVTEAPAPVPRDAPMSIAQQPSTPSQQQATATPAPSPSPLASGRGKRMALIIGNGAYQHVKALPNPSSDARAVAKSLRDIGFTVSEGVDLDRAAMQKMTRDFLREAARAQVAVVYYAGHGVQVDGRNYLIPVDVELKPGTGMTEAMIDMDTIMAGLNDQVRTNILIFDACRNNPMAQQVASAGQQSRHRGRFGSRCTDEPRQRRDVRGRHADRIRDRAGPGRARRRRREFAVLRRVVSPSRHPGVGGAADADAGAGRGGFEHQEQAGAVVELVAAGRGLSGGEVRWSRAPDAAQRFPGDA</sequence>
<dbReference type="InterPro" id="IPR011600">
    <property type="entry name" value="Pept_C14_caspase"/>
</dbReference>
<comment type="caution">
    <text evidence="5">The sequence shown here is derived from an EMBL/GenBank/DDBJ whole genome shotgun (WGS) entry which is preliminary data.</text>
</comment>
<keyword evidence="6" id="KW-1185">Reference proteome</keyword>
<feature type="chain" id="PRO_5045571883" evidence="3">
    <location>
        <begin position="23"/>
        <end position="591"/>
    </location>
</feature>
<feature type="region of interest" description="Disordered" evidence="2">
    <location>
        <begin position="471"/>
        <end position="518"/>
    </location>
</feature>
<feature type="region of interest" description="Disordered" evidence="2">
    <location>
        <begin position="571"/>
        <end position="591"/>
    </location>
</feature>
<dbReference type="PROSITE" id="PS50208">
    <property type="entry name" value="CASPASE_P20"/>
    <property type="match status" value="1"/>
</dbReference>
<dbReference type="Gene3D" id="1.25.40.10">
    <property type="entry name" value="Tetratricopeptide repeat domain"/>
    <property type="match status" value="3"/>
</dbReference>
<dbReference type="Pfam" id="PF00656">
    <property type="entry name" value="Peptidase_C14"/>
    <property type="match status" value="1"/>
</dbReference>
<evidence type="ECO:0000256" key="3">
    <source>
        <dbReference type="SAM" id="SignalP"/>
    </source>
</evidence>
<dbReference type="Proteomes" id="UP001565369">
    <property type="component" value="Unassembled WGS sequence"/>
</dbReference>
<accession>A0ABV4G6L4</accession>
<name>A0ABV4G6L4_9BRAD</name>
<reference evidence="5 6" key="1">
    <citation type="submission" date="2024-07" db="EMBL/GenBank/DDBJ databases">
        <title>Genomic Encyclopedia of Type Strains, Phase V (KMG-V): Genome sequencing to study the core and pangenomes of soil and plant-associated prokaryotes.</title>
        <authorList>
            <person name="Whitman W."/>
        </authorList>
    </citation>
    <scope>NUCLEOTIDE SEQUENCE [LARGE SCALE GENOMIC DNA]</scope>
    <source>
        <strain evidence="5 6">USDA 152</strain>
    </source>
</reference>
<evidence type="ECO:0000313" key="6">
    <source>
        <dbReference type="Proteomes" id="UP001565369"/>
    </source>
</evidence>
<dbReference type="InterPro" id="IPR001309">
    <property type="entry name" value="Pept_C14_p20"/>
</dbReference>
<feature type="region of interest" description="Disordered" evidence="2">
    <location>
        <begin position="531"/>
        <end position="553"/>
    </location>
</feature>
<feature type="region of interest" description="Disordered" evidence="2">
    <location>
        <begin position="299"/>
        <end position="335"/>
    </location>
</feature>
<feature type="repeat" description="TPR" evidence="1">
    <location>
        <begin position="94"/>
        <end position="127"/>
    </location>
</feature>
<keyword evidence="1" id="KW-0802">TPR repeat</keyword>
<dbReference type="InterPro" id="IPR029030">
    <property type="entry name" value="Caspase-like_dom_sf"/>
</dbReference>
<evidence type="ECO:0000256" key="2">
    <source>
        <dbReference type="SAM" id="MobiDB-lite"/>
    </source>
</evidence>
<organism evidence="5 6">
    <name type="scientific">Bradyrhizobium ottawaense</name>
    <dbReference type="NCBI Taxonomy" id="931866"/>
    <lineage>
        <taxon>Bacteria</taxon>
        <taxon>Pseudomonadati</taxon>
        <taxon>Pseudomonadota</taxon>
        <taxon>Alphaproteobacteria</taxon>
        <taxon>Hyphomicrobiales</taxon>
        <taxon>Nitrobacteraceae</taxon>
        <taxon>Bradyrhizobium</taxon>
    </lineage>
</organism>
<feature type="domain" description="Caspase family p20" evidence="4">
    <location>
        <begin position="336"/>
        <end position="465"/>
    </location>
</feature>
<dbReference type="InterPro" id="IPR011990">
    <property type="entry name" value="TPR-like_helical_dom_sf"/>
</dbReference>
<feature type="repeat" description="TPR" evidence="1">
    <location>
        <begin position="128"/>
        <end position="161"/>
    </location>
</feature>
<gene>
    <name evidence="5" type="ORF">ABIG07_008055</name>
</gene>
<feature type="repeat" description="TPR" evidence="1">
    <location>
        <begin position="162"/>
        <end position="195"/>
    </location>
</feature>
<feature type="signal peptide" evidence="3">
    <location>
        <begin position="1"/>
        <end position="22"/>
    </location>
</feature>
<evidence type="ECO:0000256" key="1">
    <source>
        <dbReference type="PROSITE-ProRule" id="PRU00339"/>
    </source>
</evidence>
<dbReference type="SMART" id="SM00028">
    <property type="entry name" value="TPR"/>
    <property type="match status" value="6"/>
</dbReference>
<feature type="compositionally biased region" description="Basic and acidic residues" evidence="2">
    <location>
        <begin position="487"/>
        <end position="510"/>
    </location>
</feature>
<feature type="compositionally biased region" description="Low complexity" evidence="2">
    <location>
        <begin position="309"/>
        <end position="324"/>
    </location>
</feature>
<dbReference type="PROSITE" id="PS50005">
    <property type="entry name" value="TPR"/>
    <property type="match status" value="3"/>
</dbReference>
<dbReference type="PROSITE" id="PS50293">
    <property type="entry name" value="TPR_REGION"/>
    <property type="match status" value="1"/>
</dbReference>
<evidence type="ECO:0000313" key="5">
    <source>
        <dbReference type="EMBL" id="MEY9459107.1"/>
    </source>
</evidence>
<dbReference type="SUPFAM" id="SSF52129">
    <property type="entry name" value="Caspase-like"/>
    <property type="match status" value="1"/>
</dbReference>